<dbReference type="PaxDb" id="3708-A0A078FFE2"/>
<dbReference type="EMBL" id="LK032031">
    <property type="protein sequence ID" value="CDY13085.1"/>
    <property type="molecule type" value="Genomic_DNA"/>
</dbReference>
<reference evidence="1 2" key="1">
    <citation type="journal article" date="2014" name="Science">
        <title>Plant genetics. Early allopolyploid evolution in the post-Neolithic Brassica napus oilseed genome.</title>
        <authorList>
            <person name="Chalhoub B."/>
            <person name="Denoeud F."/>
            <person name="Liu S."/>
            <person name="Parkin I.A."/>
            <person name="Tang H."/>
            <person name="Wang X."/>
            <person name="Chiquet J."/>
            <person name="Belcram H."/>
            <person name="Tong C."/>
            <person name="Samans B."/>
            <person name="Correa M."/>
            <person name="Da Silva C."/>
            <person name="Just J."/>
            <person name="Falentin C."/>
            <person name="Koh C.S."/>
            <person name="Le Clainche I."/>
            <person name="Bernard M."/>
            <person name="Bento P."/>
            <person name="Noel B."/>
            <person name="Labadie K."/>
            <person name="Alberti A."/>
            <person name="Charles M."/>
            <person name="Arnaud D."/>
            <person name="Guo H."/>
            <person name="Daviaud C."/>
            <person name="Alamery S."/>
            <person name="Jabbari K."/>
            <person name="Zhao M."/>
            <person name="Edger P.P."/>
            <person name="Chelaifa H."/>
            <person name="Tack D."/>
            <person name="Lassalle G."/>
            <person name="Mestiri I."/>
            <person name="Schnel N."/>
            <person name="Le Paslier M.C."/>
            <person name="Fan G."/>
            <person name="Renault V."/>
            <person name="Bayer P.E."/>
            <person name="Golicz A.A."/>
            <person name="Manoli S."/>
            <person name="Lee T.H."/>
            <person name="Thi V.H."/>
            <person name="Chalabi S."/>
            <person name="Hu Q."/>
            <person name="Fan C."/>
            <person name="Tollenaere R."/>
            <person name="Lu Y."/>
            <person name="Battail C."/>
            <person name="Shen J."/>
            <person name="Sidebottom C.H."/>
            <person name="Wang X."/>
            <person name="Canaguier A."/>
            <person name="Chauveau A."/>
            <person name="Berard A."/>
            <person name="Deniot G."/>
            <person name="Guan M."/>
            <person name="Liu Z."/>
            <person name="Sun F."/>
            <person name="Lim Y.P."/>
            <person name="Lyons E."/>
            <person name="Town C.D."/>
            <person name="Bancroft I."/>
            <person name="Wang X."/>
            <person name="Meng J."/>
            <person name="Ma J."/>
            <person name="Pires J.C."/>
            <person name="King G.J."/>
            <person name="Brunel D."/>
            <person name="Delourme R."/>
            <person name="Renard M."/>
            <person name="Aury J.M."/>
            <person name="Adams K.L."/>
            <person name="Batley J."/>
            <person name="Snowdon R.J."/>
            <person name="Tost J."/>
            <person name="Edwards D."/>
            <person name="Zhou Y."/>
            <person name="Hua W."/>
            <person name="Sharpe A.G."/>
            <person name="Paterson A.H."/>
            <person name="Guan C."/>
            <person name="Wincker P."/>
        </authorList>
    </citation>
    <scope>NUCLEOTIDE SEQUENCE [LARGE SCALE GENOMIC DNA]</scope>
    <source>
        <strain evidence="2">cv. Darmor-bzh</strain>
    </source>
</reference>
<accession>A0A078FFE2</accession>
<gene>
    <name evidence="1" type="primary">BnaA09g17320D</name>
    <name evidence="1" type="ORF">GSBRNA2T00070923001</name>
</gene>
<protein>
    <submittedName>
        <fullName evidence="1">BnaA09g17320D protein</fullName>
    </submittedName>
</protein>
<organism evidence="1 2">
    <name type="scientific">Brassica napus</name>
    <name type="common">Rape</name>
    <dbReference type="NCBI Taxonomy" id="3708"/>
    <lineage>
        <taxon>Eukaryota</taxon>
        <taxon>Viridiplantae</taxon>
        <taxon>Streptophyta</taxon>
        <taxon>Embryophyta</taxon>
        <taxon>Tracheophyta</taxon>
        <taxon>Spermatophyta</taxon>
        <taxon>Magnoliopsida</taxon>
        <taxon>eudicotyledons</taxon>
        <taxon>Gunneridae</taxon>
        <taxon>Pentapetalae</taxon>
        <taxon>rosids</taxon>
        <taxon>malvids</taxon>
        <taxon>Brassicales</taxon>
        <taxon>Brassicaceae</taxon>
        <taxon>Brassiceae</taxon>
        <taxon>Brassica</taxon>
    </lineage>
</organism>
<evidence type="ECO:0000313" key="2">
    <source>
        <dbReference type="Proteomes" id="UP000028999"/>
    </source>
</evidence>
<keyword evidence="2" id="KW-1185">Reference proteome</keyword>
<proteinExistence type="predicted"/>
<evidence type="ECO:0000313" key="1">
    <source>
        <dbReference type="EMBL" id="CDY13085.1"/>
    </source>
</evidence>
<name>A0A078FFE2_BRANA</name>
<sequence>MHANCCKGLNNKVNYLNAARWRRRHRCGRRVR</sequence>
<dbReference type="AlphaFoldDB" id="A0A078FFE2"/>
<dbReference type="Gramene" id="CDY13085">
    <property type="protein sequence ID" value="CDY13085"/>
    <property type="gene ID" value="GSBRNA2T00070923001"/>
</dbReference>
<dbReference type="Proteomes" id="UP000028999">
    <property type="component" value="Unassembled WGS sequence"/>
</dbReference>